<evidence type="ECO:0008006" key="4">
    <source>
        <dbReference type="Google" id="ProtNLM"/>
    </source>
</evidence>
<accession>A0A255Z9P3</accession>
<name>A0A255Z9P3_9FLAO</name>
<keyword evidence="3" id="KW-1185">Reference proteome</keyword>
<dbReference type="EMBL" id="NOXV01000232">
    <property type="protein sequence ID" value="OYQ38152.1"/>
    <property type="molecule type" value="Genomic_DNA"/>
</dbReference>
<dbReference type="Proteomes" id="UP000216605">
    <property type="component" value="Unassembled WGS sequence"/>
</dbReference>
<dbReference type="Pfam" id="PF07610">
    <property type="entry name" value="DUF1573"/>
    <property type="match status" value="1"/>
</dbReference>
<evidence type="ECO:0000313" key="3">
    <source>
        <dbReference type="Proteomes" id="UP000216605"/>
    </source>
</evidence>
<dbReference type="PROSITE" id="PS51257">
    <property type="entry name" value="PROKAR_LIPOPROTEIN"/>
    <property type="match status" value="1"/>
</dbReference>
<dbReference type="InterPro" id="IPR013783">
    <property type="entry name" value="Ig-like_fold"/>
</dbReference>
<dbReference type="Gene3D" id="2.60.40.10">
    <property type="entry name" value="Immunoglobulins"/>
    <property type="match status" value="1"/>
</dbReference>
<proteinExistence type="predicted"/>
<dbReference type="PANTHER" id="PTHR37833">
    <property type="entry name" value="LIPOPROTEIN-RELATED"/>
    <property type="match status" value="1"/>
</dbReference>
<dbReference type="RefSeq" id="WP_094413749.1">
    <property type="nucleotide sequence ID" value="NZ_NOXV01000232.1"/>
</dbReference>
<evidence type="ECO:0000313" key="2">
    <source>
        <dbReference type="EMBL" id="OYQ38152.1"/>
    </source>
</evidence>
<comment type="caution">
    <text evidence="2">The sequence shown here is derived from an EMBL/GenBank/DDBJ whole genome shotgun (WGS) entry which is preliminary data.</text>
</comment>
<organism evidence="2 3">
    <name type="scientific">Flavobacterium cyanobacteriorum</name>
    <dbReference type="NCBI Taxonomy" id="2022802"/>
    <lineage>
        <taxon>Bacteria</taxon>
        <taxon>Pseudomonadati</taxon>
        <taxon>Bacteroidota</taxon>
        <taxon>Flavobacteriia</taxon>
        <taxon>Flavobacteriales</taxon>
        <taxon>Flavobacteriaceae</taxon>
        <taxon>Flavobacterium</taxon>
    </lineage>
</organism>
<feature type="chain" id="PRO_5012513540" description="DUF1573 domain-containing protein" evidence="1">
    <location>
        <begin position="25"/>
        <end position="160"/>
    </location>
</feature>
<reference evidence="2 3" key="1">
    <citation type="submission" date="2017-07" db="EMBL/GenBank/DDBJ databases">
        <title>Flavobacterium cyanobacteriorum sp. nov., isolated from cyanobacterial aggregates in a eutrophic lake.</title>
        <authorList>
            <person name="Cai H."/>
        </authorList>
    </citation>
    <scope>NUCLEOTIDE SEQUENCE [LARGE SCALE GENOMIC DNA]</scope>
    <source>
        <strain evidence="2 3">TH021</strain>
    </source>
</reference>
<dbReference type="AlphaFoldDB" id="A0A255Z9P3"/>
<keyword evidence="1" id="KW-0732">Signal</keyword>
<sequence>MIKKSVAMLAVASVLVAVSCKENAATRIDDETAKKAEMAYVNSGKKPVIKFESTDHDFGTIKEGDKVEHVYKFTNTGDADLVVTSAKASCGCTVPSYTQTPVKPGGTGEIKAVFDSSGKPGMQQKTITVTMNTEKGNETLNFKANVTPKAGGAAIPAPAH</sequence>
<protein>
    <recommendedName>
        <fullName evidence="4">DUF1573 domain-containing protein</fullName>
    </recommendedName>
</protein>
<dbReference type="InterPro" id="IPR011467">
    <property type="entry name" value="DUF1573"/>
</dbReference>
<evidence type="ECO:0000256" key="1">
    <source>
        <dbReference type="SAM" id="SignalP"/>
    </source>
</evidence>
<dbReference type="PANTHER" id="PTHR37833:SF1">
    <property type="entry name" value="SIGNAL PEPTIDE PROTEIN"/>
    <property type="match status" value="1"/>
</dbReference>
<feature type="signal peptide" evidence="1">
    <location>
        <begin position="1"/>
        <end position="24"/>
    </location>
</feature>
<dbReference type="OrthoDB" id="826619at2"/>
<gene>
    <name evidence="2" type="ORF">CHU92_06395</name>
</gene>